<dbReference type="InterPro" id="IPR038694">
    <property type="entry name" value="DUF427_sf"/>
</dbReference>
<dbReference type="Gene3D" id="2.170.150.40">
    <property type="entry name" value="Domain of unknown function (DUF427)"/>
    <property type="match status" value="2"/>
</dbReference>
<reference evidence="2 3" key="1">
    <citation type="journal article" date="2016" name="Nat. Commun.">
        <title>Ectomycorrhizal ecology is imprinted in the genome of the dominant symbiotic fungus Cenococcum geophilum.</title>
        <authorList>
            <consortium name="DOE Joint Genome Institute"/>
            <person name="Peter M."/>
            <person name="Kohler A."/>
            <person name="Ohm R.A."/>
            <person name="Kuo A."/>
            <person name="Krutzmann J."/>
            <person name="Morin E."/>
            <person name="Arend M."/>
            <person name="Barry K.W."/>
            <person name="Binder M."/>
            <person name="Choi C."/>
            <person name="Clum A."/>
            <person name="Copeland A."/>
            <person name="Grisel N."/>
            <person name="Haridas S."/>
            <person name="Kipfer T."/>
            <person name="LaButti K."/>
            <person name="Lindquist E."/>
            <person name="Lipzen A."/>
            <person name="Maire R."/>
            <person name="Meier B."/>
            <person name="Mihaltcheva S."/>
            <person name="Molinier V."/>
            <person name="Murat C."/>
            <person name="Poggeler S."/>
            <person name="Quandt C.A."/>
            <person name="Sperisen C."/>
            <person name="Tritt A."/>
            <person name="Tisserant E."/>
            <person name="Crous P.W."/>
            <person name="Henrissat B."/>
            <person name="Nehls U."/>
            <person name="Egli S."/>
            <person name="Spatafora J.W."/>
            <person name="Grigoriev I.V."/>
            <person name="Martin F.M."/>
        </authorList>
    </citation>
    <scope>NUCLEOTIDE SEQUENCE [LARGE SCALE GENOMIC DNA]</scope>
    <source>
        <strain evidence="2 3">CBS 459.81</strain>
    </source>
</reference>
<evidence type="ECO:0000313" key="3">
    <source>
        <dbReference type="Proteomes" id="UP000250266"/>
    </source>
</evidence>
<dbReference type="Pfam" id="PF04248">
    <property type="entry name" value="NTP_transf_9"/>
    <property type="match status" value="1"/>
</dbReference>
<evidence type="ECO:0000259" key="1">
    <source>
        <dbReference type="Pfam" id="PF04248"/>
    </source>
</evidence>
<dbReference type="EMBL" id="KV744815">
    <property type="protein sequence ID" value="OCK85698.1"/>
    <property type="molecule type" value="Genomic_DNA"/>
</dbReference>
<dbReference type="PANTHER" id="PTHR34310:SF9">
    <property type="entry name" value="BLR5716 PROTEIN"/>
    <property type="match status" value="1"/>
</dbReference>
<organism evidence="2 3">
    <name type="scientific">Lepidopterella palustris CBS 459.81</name>
    <dbReference type="NCBI Taxonomy" id="1314670"/>
    <lineage>
        <taxon>Eukaryota</taxon>
        <taxon>Fungi</taxon>
        <taxon>Dikarya</taxon>
        <taxon>Ascomycota</taxon>
        <taxon>Pezizomycotina</taxon>
        <taxon>Dothideomycetes</taxon>
        <taxon>Pleosporomycetidae</taxon>
        <taxon>Mytilinidiales</taxon>
        <taxon>Argynnaceae</taxon>
        <taxon>Lepidopterella</taxon>
    </lineage>
</organism>
<gene>
    <name evidence="2" type="ORF">K432DRAFT_421623</name>
</gene>
<proteinExistence type="predicted"/>
<keyword evidence="3" id="KW-1185">Reference proteome</keyword>
<dbReference type="AlphaFoldDB" id="A0A8E2JKF1"/>
<dbReference type="OrthoDB" id="18996at2759"/>
<dbReference type="InterPro" id="IPR007361">
    <property type="entry name" value="DUF427"/>
</dbReference>
<name>A0A8E2JKF1_9PEZI</name>
<accession>A0A8E2JKF1</accession>
<dbReference type="Proteomes" id="UP000250266">
    <property type="component" value="Unassembled WGS sequence"/>
</dbReference>
<evidence type="ECO:0000313" key="2">
    <source>
        <dbReference type="EMBL" id="OCK85698.1"/>
    </source>
</evidence>
<sequence>MAALPDSSDLARLAKKLIVEGPQKHERTPRRVRGLLGGHYAFDTIEAHHVWEHPYFPQFYIPATSITSDAKLTKDSKAVDGTSGSAFLANLSVGDKSTDRVIMFEDGPLKGLVKIDFPAMDQWFEEETPIYQHPKDPYKRIDILPSHRSIRIALDNTTIAYSTASLFLFETMLRPRYYLPPTSINWTLLSKSDTETYCPYKGRANYYNVTVGGKEYKDIVWWYQYPTVESAAIAGALCFYNEKVDVWVDGVKEER</sequence>
<feature type="domain" description="DUF427" evidence="1">
    <location>
        <begin position="150"/>
        <end position="242"/>
    </location>
</feature>
<protein>
    <submittedName>
        <fullName evidence="2">DUF427-domain-containing protein</fullName>
    </submittedName>
</protein>
<dbReference type="PANTHER" id="PTHR34310">
    <property type="entry name" value="DUF427 DOMAIN PROTEIN (AFU_ORTHOLOGUE AFUA_3G02220)"/>
    <property type="match status" value="1"/>
</dbReference>